<dbReference type="AlphaFoldDB" id="A0AAV5WYI0"/>
<keyword evidence="4" id="KW-1185">Reference proteome</keyword>
<feature type="region of interest" description="Disordered" evidence="2">
    <location>
        <begin position="150"/>
        <end position="192"/>
    </location>
</feature>
<accession>A0AAV5WYI0</accession>
<feature type="compositionally biased region" description="Basic and acidic residues" evidence="2">
    <location>
        <begin position="173"/>
        <end position="188"/>
    </location>
</feature>
<reference evidence="3" key="1">
    <citation type="submission" date="2023-10" db="EMBL/GenBank/DDBJ databases">
        <title>Genome assembly of Pristionchus species.</title>
        <authorList>
            <person name="Yoshida K."/>
            <person name="Sommer R.J."/>
        </authorList>
    </citation>
    <scope>NUCLEOTIDE SEQUENCE</scope>
    <source>
        <strain evidence="3">RS5133</strain>
    </source>
</reference>
<organism evidence="3 4">
    <name type="scientific">Pristionchus fissidentatus</name>
    <dbReference type="NCBI Taxonomy" id="1538716"/>
    <lineage>
        <taxon>Eukaryota</taxon>
        <taxon>Metazoa</taxon>
        <taxon>Ecdysozoa</taxon>
        <taxon>Nematoda</taxon>
        <taxon>Chromadorea</taxon>
        <taxon>Rhabditida</taxon>
        <taxon>Rhabditina</taxon>
        <taxon>Diplogasteromorpha</taxon>
        <taxon>Diplogasteroidea</taxon>
        <taxon>Neodiplogasteridae</taxon>
        <taxon>Pristionchus</taxon>
    </lineage>
</organism>
<dbReference type="Proteomes" id="UP001432322">
    <property type="component" value="Unassembled WGS sequence"/>
</dbReference>
<evidence type="ECO:0000313" key="4">
    <source>
        <dbReference type="Proteomes" id="UP001432322"/>
    </source>
</evidence>
<name>A0AAV5WYI0_9BILA</name>
<comment type="caution">
    <text evidence="3">The sequence shown here is derived from an EMBL/GenBank/DDBJ whole genome shotgun (WGS) entry which is preliminary data.</text>
</comment>
<dbReference type="EMBL" id="BTSY01000007">
    <property type="protein sequence ID" value="GMT36934.1"/>
    <property type="molecule type" value="Genomic_DNA"/>
</dbReference>
<protein>
    <submittedName>
        <fullName evidence="3">Uncharacterized protein</fullName>
    </submittedName>
</protein>
<feature type="coiled-coil region" evidence="1">
    <location>
        <begin position="110"/>
        <end position="144"/>
    </location>
</feature>
<feature type="region of interest" description="Disordered" evidence="2">
    <location>
        <begin position="241"/>
        <end position="287"/>
    </location>
</feature>
<sequence length="287" mass="33968">MDIISEEIAFLNEEFPMLDDARFVWTLAKLSKKNSKEYILREEVIKAEARRKATDIVTQANTFRIVLGYANNLDFFIHPDLAERKRKLDERNRNAKKISNDRRIAHRYWVEARQTMRREIQQKKREEEEEAKRLRECVEGLRHVTLGETDAEDGTWPIGEDVPPPPGFAPLPSHREDTRREKKDEEKKTKNRRVKVIFGRKLTGRPSSEALTYEDGALSAHVERMSKRDKYARELRAMQEEVDRMEAAKRLHDAKERRREEKEKEKEILKEKENEDDDEDGRASPEL</sequence>
<proteinExistence type="predicted"/>
<gene>
    <name evidence="3" type="ORF">PFISCL1PPCAC_28231</name>
</gene>
<feature type="compositionally biased region" description="Basic and acidic residues" evidence="2">
    <location>
        <begin position="241"/>
        <end position="273"/>
    </location>
</feature>
<evidence type="ECO:0000313" key="3">
    <source>
        <dbReference type="EMBL" id="GMT36934.1"/>
    </source>
</evidence>
<keyword evidence="1" id="KW-0175">Coiled coil</keyword>
<evidence type="ECO:0000256" key="1">
    <source>
        <dbReference type="SAM" id="Coils"/>
    </source>
</evidence>
<evidence type="ECO:0000256" key="2">
    <source>
        <dbReference type="SAM" id="MobiDB-lite"/>
    </source>
</evidence>